<name>A0A2M9HBD1_9BIFI</name>
<organism evidence="2 3">
    <name type="scientific">Bifidobacterium primatium</name>
    <dbReference type="NCBI Taxonomy" id="2045438"/>
    <lineage>
        <taxon>Bacteria</taxon>
        <taxon>Bacillati</taxon>
        <taxon>Actinomycetota</taxon>
        <taxon>Actinomycetes</taxon>
        <taxon>Bifidobacteriales</taxon>
        <taxon>Bifidobacteriaceae</taxon>
        <taxon>Bifidobacterium</taxon>
    </lineage>
</organism>
<dbReference type="AlphaFoldDB" id="A0A2M9HBD1"/>
<sequence>MGTGLVESAVGPEFAGCANAWPQFMQNPESSCRGAPHFGQNLTGRLLPLIVFLFLPFAAAKRVAVMRTDRPWPAGTAFPDFPAYPLIAGLGRLSLYANILDEQE</sequence>
<evidence type="ECO:0000313" key="3">
    <source>
        <dbReference type="Proteomes" id="UP000229095"/>
    </source>
</evidence>
<evidence type="ECO:0000256" key="1">
    <source>
        <dbReference type="SAM" id="Phobius"/>
    </source>
</evidence>
<reference evidence="2 3" key="1">
    <citation type="submission" date="2017-10" db="EMBL/GenBank/DDBJ databases">
        <title>Draft genome sequences of strains TRE 1, TRE 9, TRE H and TRI 7, isolated from tamarins, belonging to four potential novel Bifidobacterium species.</title>
        <authorList>
            <person name="Mattarelli P."/>
            <person name="Modesto M."/>
            <person name="Puglisi E."/>
            <person name="Morelli L."/>
            <person name="Spezio C."/>
            <person name="Bonetti A."/>
            <person name="Sandri C."/>
        </authorList>
    </citation>
    <scope>NUCLEOTIDE SEQUENCE [LARGE SCALE GENOMIC DNA]</scope>
    <source>
        <strain evidence="3">TRE1</strain>
    </source>
</reference>
<gene>
    <name evidence="2" type="ORF">CS006_03020</name>
</gene>
<dbReference type="Proteomes" id="UP000229095">
    <property type="component" value="Unassembled WGS sequence"/>
</dbReference>
<keyword evidence="1" id="KW-0472">Membrane</keyword>
<keyword evidence="1" id="KW-1133">Transmembrane helix</keyword>
<protein>
    <submittedName>
        <fullName evidence="2">Uncharacterized protein</fullName>
    </submittedName>
</protein>
<keyword evidence="3" id="KW-1185">Reference proteome</keyword>
<keyword evidence="1" id="KW-0812">Transmembrane</keyword>
<proteinExistence type="predicted"/>
<feature type="transmembrane region" description="Helical" evidence="1">
    <location>
        <begin position="46"/>
        <end position="64"/>
    </location>
</feature>
<dbReference type="EMBL" id="PEBI01000001">
    <property type="protein sequence ID" value="PJM74126.1"/>
    <property type="molecule type" value="Genomic_DNA"/>
</dbReference>
<accession>A0A2M9HBD1</accession>
<evidence type="ECO:0000313" key="2">
    <source>
        <dbReference type="EMBL" id="PJM74126.1"/>
    </source>
</evidence>
<comment type="caution">
    <text evidence="2">The sequence shown here is derived from an EMBL/GenBank/DDBJ whole genome shotgun (WGS) entry which is preliminary data.</text>
</comment>